<keyword evidence="2" id="KW-1185">Reference proteome</keyword>
<organism evidence="1 2">
    <name type="scientific">Amphritea opalescens</name>
    <dbReference type="NCBI Taxonomy" id="2490544"/>
    <lineage>
        <taxon>Bacteria</taxon>
        <taxon>Pseudomonadati</taxon>
        <taxon>Pseudomonadota</taxon>
        <taxon>Gammaproteobacteria</taxon>
        <taxon>Oceanospirillales</taxon>
        <taxon>Oceanospirillaceae</taxon>
        <taxon>Amphritea</taxon>
    </lineage>
</organism>
<evidence type="ECO:0000313" key="1">
    <source>
        <dbReference type="EMBL" id="RTE67334.1"/>
    </source>
</evidence>
<reference evidence="1 2" key="1">
    <citation type="submission" date="2018-11" db="EMBL/GenBank/DDBJ databases">
        <title>The draft genome sequence of Amphritea opalescens ANRC-JH13T.</title>
        <authorList>
            <person name="Fang Z."/>
            <person name="Zhang Y."/>
            <person name="Han X."/>
        </authorList>
    </citation>
    <scope>NUCLEOTIDE SEQUENCE [LARGE SCALE GENOMIC DNA]</scope>
    <source>
        <strain evidence="1 2">ANRC-JH13</strain>
    </source>
</reference>
<dbReference type="EMBL" id="RQXW01000002">
    <property type="protein sequence ID" value="RTE67334.1"/>
    <property type="molecule type" value="Genomic_DNA"/>
</dbReference>
<accession>A0A430KVF7</accession>
<comment type="caution">
    <text evidence="1">The sequence shown here is derived from an EMBL/GenBank/DDBJ whole genome shotgun (WGS) entry which is preliminary data.</text>
</comment>
<name>A0A430KVF7_9GAMM</name>
<proteinExistence type="predicted"/>
<protein>
    <submittedName>
        <fullName evidence="1">Uncharacterized protein</fullName>
    </submittedName>
</protein>
<gene>
    <name evidence="1" type="ORF">EH243_03790</name>
</gene>
<evidence type="ECO:0000313" key="2">
    <source>
        <dbReference type="Proteomes" id="UP000283087"/>
    </source>
</evidence>
<sequence length="78" mass="8564">MFQLDPLQRYFHSGQGVLTPLRSFVAPGDSVVGTRRTPPYLPWQVWLERLGASMPVGGKNFVVVDGNSNVVSFSADGR</sequence>
<dbReference type="RefSeq" id="WP_126157301.1">
    <property type="nucleotide sequence ID" value="NZ_RQXW01000002.1"/>
</dbReference>
<dbReference type="Proteomes" id="UP000283087">
    <property type="component" value="Unassembled WGS sequence"/>
</dbReference>
<dbReference type="AlphaFoldDB" id="A0A430KVF7"/>